<feature type="compositionally biased region" description="Basic and acidic residues" evidence="8">
    <location>
        <begin position="26"/>
        <end position="35"/>
    </location>
</feature>
<gene>
    <name evidence="9" type="ORF">TCHU04912_LOCUS8886</name>
    <name evidence="10" type="ORF">TCHU04912_LOCUS8887</name>
</gene>
<evidence type="ECO:0000256" key="7">
    <source>
        <dbReference type="ARBA" id="ARBA00035179"/>
    </source>
</evidence>
<evidence type="ECO:0000256" key="4">
    <source>
        <dbReference type="ARBA" id="ARBA00023128"/>
    </source>
</evidence>
<organism evidence="9">
    <name type="scientific">Tetraselmis chuii</name>
    <dbReference type="NCBI Taxonomy" id="63592"/>
    <lineage>
        <taxon>Eukaryota</taxon>
        <taxon>Viridiplantae</taxon>
        <taxon>Chlorophyta</taxon>
        <taxon>core chlorophytes</taxon>
        <taxon>Chlorodendrophyceae</taxon>
        <taxon>Chlorodendrales</taxon>
        <taxon>Chlorodendraceae</taxon>
        <taxon>Tetraselmis</taxon>
    </lineage>
</organism>
<sequence length="118" mass="13417">MNALRNSSRALLRLPVRGLAPKKGKKGADPAVEKRVATGSMSMTEVTGCNIYKTGSDPAILPDDQYPEWLWDLVKQRPTLNELRRRDPNTMDSAELQRFLKLQRRALIKDNNSNRARK</sequence>
<dbReference type="EMBL" id="HBGG01017310">
    <property type="protein sequence ID" value="CAD9206650.1"/>
    <property type="molecule type" value="Transcribed_RNA"/>
</dbReference>
<evidence type="ECO:0000256" key="5">
    <source>
        <dbReference type="ARBA" id="ARBA00023274"/>
    </source>
</evidence>
<comment type="subcellular location">
    <subcellularLocation>
        <location evidence="1">Mitochondrion</location>
    </subcellularLocation>
</comment>
<keyword evidence="4" id="KW-0496">Mitochondrion</keyword>
<protein>
    <recommendedName>
        <fullName evidence="7">Large ribosomal subunit protein mL54</fullName>
    </recommendedName>
</protein>
<evidence type="ECO:0000313" key="9">
    <source>
        <dbReference type="EMBL" id="CAD9206650.1"/>
    </source>
</evidence>
<accession>A0A6U1GYW8</accession>
<keyword evidence="5" id="KW-0687">Ribonucleoprotein</keyword>
<dbReference type="GO" id="GO:0003735">
    <property type="term" value="F:structural constituent of ribosome"/>
    <property type="evidence" value="ECO:0007669"/>
    <property type="project" value="TreeGrafter"/>
</dbReference>
<evidence type="ECO:0000256" key="1">
    <source>
        <dbReference type="ARBA" id="ARBA00004173"/>
    </source>
</evidence>
<dbReference type="EMBL" id="HBGG01017311">
    <property type="protein sequence ID" value="CAD9206651.1"/>
    <property type="molecule type" value="Transcribed_RNA"/>
</dbReference>
<proteinExistence type="inferred from homology"/>
<dbReference type="PANTHER" id="PTHR28595">
    <property type="entry name" value="39S RIBOSOMAL PROTEIN L54, MITOCHONDRIAL"/>
    <property type="match status" value="1"/>
</dbReference>
<dbReference type="AlphaFoldDB" id="A0A6U1GYW8"/>
<keyword evidence="3" id="KW-0689">Ribosomal protein</keyword>
<name>A0A6U1GYW8_9CHLO</name>
<evidence type="ECO:0000313" key="10">
    <source>
        <dbReference type="EMBL" id="CAD9206651.1"/>
    </source>
</evidence>
<reference evidence="9" key="1">
    <citation type="submission" date="2021-01" db="EMBL/GenBank/DDBJ databases">
        <authorList>
            <person name="Corre E."/>
            <person name="Pelletier E."/>
            <person name="Niang G."/>
            <person name="Scheremetjew M."/>
            <person name="Finn R."/>
            <person name="Kale V."/>
            <person name="Holt S."/>
            <person name="Cochrane G."/>
            <person name="Meng A."/>
            <person name="Brown T."/>
            <person name="Cohen L."/>
        </authorList>
    </citation>
    <scope>NUCLEOTIDE SEQUENCE</scope>
    <source>
        <strain evidence="9">PLY429</strain>
    </source>
</reference>
<evidence type="ECO:0000256" key="2">
    <source>
        <dbReference type="ARBA" id="ARBA00022946"/>
    </source>
</evidence>
<feature type="region of interest" description="Disordered" evidence="8">
    <location>
        <begin position="16"/>
        <end position="35"/>
    </location>
</feature>
<comment type="similarity">
    <text evidence="6">Belongs to the mitochondrion-specific ribosomal protein mL54 family.</text>
</comment>
<keyword evidence="2" id="KW-0809">Transit peptide</keyword>
<dbReference type="GO" id="GO:0005762">
    <property type="term" value="C:mitochondrial large ribosomal subunit"/>
    <property type="evidence" value="ECO:0007669"/>
    <property type="project" value="TreeGrafter"/>
</dbReference>
<evidence type="ECO:0000256" key="6">
    <source>
        <dbReference type="ARBA" id="ARBA00033752"/>
    </source>
</evidence>
<evidence type="ECO:0000256" key="3">
    <source>
        <dbReference type="ARBA" id="ARBA00022980"/>
    </source>
</evidence>
<dbReference type="PANTHER" id="PTHR28595:SF1">
    <property type="entry name" value="LARGE RIBOSOMAL SUBUNIT PROTEIN ML54"/>
    <property type="match status" value="1"/>
</dbReference>
<evidence type="ECO:0000256" key="8">
    <source>
        <dbReference type="SAM" id="MobiDB-lite"/>
    </source>
</evidence>
<dbReference type="Pfam" id="PF08561">
    <property type="entry name" value="Ribosomal_L37"/>
    <property type="match status" value="1"/>
</dbReference>
<dbReference type="InterPro" id="IPR013870">
    <property type="entry name" value="Ribosomal_mL54"/>
</dbReference>